<dbReference type="AlphaFoldDB" id="A0A8M1MR99"/>
<dbReference type="GO" id="GO:0061685">
    <property type="term" value="F:diphthine methylesterase activity"/>
    <property type="evidence" value="ECO:0007669"/>
    <property type="project" value="UniProtKB-EC"/>
</dbReference>
<evidence type="ECO:0000256" key="2">
    <source>
        <dbReference type="ARBA" id="ARBA00022574"/>
    </source>
</evidence>
<evidence type="ECO:0000256" key="3">
    <source>
        <dbReference type="ARBA" id="ARBA00022737"/>
    </source>
</evidence>
<dbReference type="GO" id="GO:0017183">
    <property type="term" value="P:protein histidyl modification to diphthamide"/>
    <property type="evidence" value="ECO:0007669"/>
    <property type="project" value="TreeGrafter"/>
</dbReference>
<evidence type="ECO:0000256" key="7">
    <source>
        <dbReference type="ARBA" id="ARBA00047551"/>
    </source>
</evidence>
<dbReference type="GO" id="GO:0008168">
    <property type="term" value="F:methyltransferase activity"/>
    <property type="evidence" value="ECO:0007669"/>
    <property type="project" value="UniProtKB-KW"/>
</dbReference>
<dbReference type="SMART" id="SM00320">
    <property type="entry name" value="WD40"/>
    <property type="match status" value="3"/>
</dbReference>
<keyword evidence="15" id="KW-0489">Methyltransferase</keyword>
<feature type="compositionally biased region" description="Low complexity" evidence="13">
    <location>
        <begin position="65"/>
        <end position="78"/>
    </location>
</feature>
<keyword evidence="2 12" id="KW-0853">WD repeat</keyword>
<proteinExistence type="inferred from homology"/>
<evidence type="ECO:0000256" key="9">
    <source>
        <dbReference type="ARBA" id="ARBA00074662"/>
    </source>
</evidence>
<comment type="pathway">
    <text evidence="1">Protein modification; peptidyl-diphthamide biosynthesis.</text>
</comment>
<dbReference type="InterPro" id="IPR015943">
    <property type="entry name" value="WD40/YVTN_repeat-like_dom_sf"/>
</dbReference>
<dbReference type="PROSITE" id="PS00678">
    <property type="entry name" value="WD_REPEATS_1"/>
    <property type="match status" value="1"/>
</dbReference>
<comment type="subunit">
    <text evidence="8">Interacts with INCA1.</text>
</comment>
<dbReference type="GO" id="GO:0005737">
    <property type="term" value="C:cytoplasm"/>
    <property type="evidence" value="ECO:0007669"/>
    <property type="project" value="TreeGrafter"/>
</dbReference>
<evidence type="ECO:0000256" key="5">
    <source>
        <dbReference type="ARBA" id="ARBA00038092"/>
    </source>
</evidence>
<accession>A0A8M1MR99</accession>
<dbReference type="Pfam" id="PF00400">
    <property type="entry name" value="WD40"/>
    <property type="match status" value="1"/>
</dbReference>
<evidence type="ECO:0000256" key="11">
    <source>
        <dbReference type="ARBA" id="ARBA00081300"/>
    </source>
</evidence>
<dbReference type="RefSeq" id="XP_044776386.1">
    <property type="nucleotide sequence ID" value="XM_044920451.1"/>
</dbReference>
<dbReference type="PANTHER" id="PTHR46042">
    <property type="entry name" value="DIPHTHINE METHYLTRANSFERASE"/>
    <property type="match status" value="1"/>
</dbReference>
<dbReference type="CTD" id="92715"/>
<evidence type="ECO:0000256" key="6">
    <source>
        <dbReference type="ARBA" id="ARBA00039131"/>
    </source>
</evidence>
<dbReference type="InterPro" id="IPR001680">
    <property type="entry name" value="WD40_rpt"/>
</dbReference>
<organism evidence="14 15">
    <name type="scientific">Neomonachus schauinslandi</name>
    <name type="common">Hawaiian monk seal</name>
    <name type="synonym">Monachus schauinslandi</name>
    <dbReference type="NCBI Taxonomy" id="29088"/>
    <lineage>
        <taxon>Eukaryota</taxon>
        <taxon>Metazoa</taxon>
        <taxon>Chordata</taxon>
        <taxon>Craniata</taxon>
        <taxon>Vertebrata</taxon>
        <taxon>Euteleostomi</taxon>
        <taxon>Mammalia</taxon>
        <taxon>Eutheria</taxon>
        <taxon>Laurasiatheria</taxon>
        <taxon>Carnivora</taxon>
        <taxon>Caniformia</taxon>
        <taxon>Pinnipedia</taxon>
        <taxon>Phocidae</taxon>
        <taxon>Monachinae</taxon>
        <taxon>Monachini</taxon>
        <taxon>Neomonachus</taxon>
    </lineage>
</organism>
<evidence type="ECO:0000313" key="14">
    <source>
        <dbReference type="Proteomes" id="UP000248481"/>
    </source>
</evidence>
<dbReference type="InterPro" id="IPR019775">
    <property type="entry name" value="WD40_repeat_CS"/>
</dbReference>
<gene>
    <name evidence="15" type="primary">DPH7</name>
</gene>
<name>A0A8M1MR99_NEOSC</name>
<evidence type="ECO:0000256" key="10">
    <source>
        <dbReference type="ARBA" id="ARBA00075709"/>
    </source>
</evidence>
<keyword evidence="3" id="KW-0677">Repeat</keyword>
<dbReference type="Gene3D" id="2.130.10.10">
    <property type="entry name" value="YVTN repeat-like/Quinoprotein amine dehydrogenase"/>
    <property type="match status" value="1"/>
</dbReference>
<dbReference type="Proteomes" id="UP000248481">
    <property type="component" value="Chromosome 13"/>
</dbReference>
<feature type="compositionally biased region" description="Pro residues" evidence="13">
    <location>
        <begin position="19"/>
        <end position="32"/>
    </location>
</feature>
<evidence type="ECO:0000256" key="12">
    <source>
        <dbReference type="PROSITE-ProRule" id="PRU00221"/>
    </source>
</evidence>
<keyword evidence="14" id="KW-1185">Reference proteome</keyword>
<evidence type="ECO:0000256" key="4">
    <source>
        <dbReference type="ARBA" id="ARBA00022801"/>
    </source>
</evidence>
<dbReference type="PANTHER" id="PTHR46042:SF1">
    <property type="entry name" value="DIPHTHINE METHYLTRANSFERASE"/>
    <property type="match status" value="1"/>
</dbReference>
<evidence type="ECO:0000256" key="8">
    <source>
        <dbReference type="ARBA" id="ARBA00062137"/>
    </source>
</evidence>
<feature type="repeat" description="WD" evidence="12">
    <location>
        <begin position="367"/>
        <end position="409"/>
    </location>
</feature>
<reference evidence="15" key="1">
    <citation type="submission" date="2025-08" db="UniProtKB">
        <authorList>
            <consortium name="RefSeq"/>
        </authorList>
    </citation>
    <scope>IDENTIFICATION</scope>
    <source>
        <tissue evidence="15">Blood</tissue>
    </source>
</reference>
<feature type="region of interest" description="Disordered" evidence="13">
    <location>
        <begin position="1"/>
        <end position="134"/>
    </location>
</feature>
<dbReference type="SUPFAM" id="SSF50978">
    <property type="entry name" value="WD40 repeat-like"/>
    <property type="match status" value="1"/>
</dbReference>
<dbReference type="GeneID" id="110581300"/>
<dbReference type="KEGG" id="nsu:110581300"/>
<protein>
    <recommendedName>
        <fullName evidence="9">Diphthine methyltransferase</fullName>
        <ecNumber evidence="6">3.1.1.97</ecNumber>
    </recommendedName>
    <alternativeName>
        <fullName evidence="11">Diphthamide biosynthesis protein 7</fullName>
    </alternativeName>
    <alternativeName>
        <fullName evidence="10">WD repeat-containing protein 85</fullName>
    </alternativeName>
</protein>
<dbReference type="EC" id="3.1.1.97" evidence="6"/>
<dbReference type="FunFam" id="2.130.10.10:FF:000910">
    <property type="entry name" value="Diphthamide biosynthesis 7"/>
    <property type="match status" value="1"/>
</dbReference>
<evidence type="ECO:0000313" key="15">
    <source>
        <dbReference type="RefSeq" id="XP_044776386.1"/>
    </source>
</evidence>
<comment type="catalytic activity">
    <reaction evidence="7">
        <text>diphthine methyl ester-[translation elongation factor 2] + H2O = diphthine-[translation elongation factor 2] + methanol + H(+)</text>
        <dbReference type="Rhea" id="RHEA:42656"/>
        <dbReference type="Rhea" id="RHEA-COMP:10172"/>
        <dbReference type="Rhea" id="RHEA-COMP:10173"/>
        <dbReference type="ChEBI" id="CHEBI:15377"/>
        <dbReference type="ChEBI" id="CHEBI:15378"/>
        <dbReference type="ChEBI" id="CHEBI:17790"/>
        <dbReference type="ChEBI" id="CHEBI:79005"/>
        <dbReference type="ChEBI" id="CHEBI:82696"/>
        <dbReference type="EC" id="3.1.1.97"/>
    </reaction>
</comment>
<evidence type="ECO:0000256" key="13">
    <source>
        <dbReference type="SAM" id="MobiDB-lite"/>
    </source>
</evidence>
<keyword evidence="15" id="KW-0808">Transferase</keyword>
<keyword evidence="4" id="KW-0378">Hydrolase</keyword>
<sequence>MASPFGTDPGLGSLKPRPRPALSPPTSAPAPTPALTADLSPGPDPRPHRRPQPRPRPPPSPPASAPTATPALTADLSPGPDPRPHRRPQPRPRSPPSPPTSASTATPALNLASPPPLRHRASAASSSDSWETGSRVRLLQAVDTEYTADSVEWCPLEGCRHLLACGTYQLRKPEDQPTDPESESGLDVDEPQVRLGRLYLYSFYEDSPACPLLEIQRRDTSAILDMKWCHIPVAGRALLGVADAGGSIELLCLVGSENAYTLQPVSSCALEKQCLALSLDWSTGKAERASDQPLKIISSDSKGQLHLLEVNEAGPALQEVATWHAHHFEAWIAAFNYWQTEIVYSGGDDALLKGWDTRTPGTSVFTSERHSMGVCSIQSSPHREHILATGSYDEHVLLWDTRSMKQPFADMPTQGGVWRLKWHPFHHHLLLAACMHSGFKIFNCQKAIEEKQEACTVCVSHTLPSSLVYGADWSWLYFGHLSQTHQPCCLGAFPDSNLGAKASQLYSLNAVRQSPAASSHRLAEDEEEGHSKLQSSSRLKTPLHPLTEDMTKSCSWYHAAGPKVCDCDLSLEAASLDVDLLATCSFYDHVLHLWKWESS</sequence>
<dbReference type="InterPro" id="IPR052415">
    <property type="entry name" value="Diphthine_MTase"/>
</dbReference>
<feature type="region of interest" description="Disordered" evidence="13">
    <location>
        <begin position="517"/>
        <end position="538"/>
    </location>
</feature>
<comment type="similarity">
    <text evidence="5">Belongs to the DPH7 family.</text>
</comment>
<feature type="compositionally biased region" description="Pro residues" evidence="13">
    <location>
        <begin position="54"/>
        <end position="64"/>
    </location>
</feature>
<dbReference type="InterPro" id="IPR036322">
    <property type="entry name" value="WD40_repeat_dom_sf"/>
</dbReference>
<dbReference type="GO" id="GO:0032259">
    <property type="term" value="P:methylation"/>
    <property type="evidence" value="ECO:0007669"/>
    <property type="project" value="UniProtKB-KW"/>
</dbReference>
<evidence type="ECO:0000256" key="1">
    <source>
        <dbReference type="ARBA" id="ARBA00005156"/>
    </source>
</evidence>
<dbReference type="PROSITE" id="PS50082">
    <property type="entry name" value="WD_REPEATS_2"/>
    <property type="match status" value="1"/>
</dbReference>